<dbReference type="GO" id="GO:0005886">
    <property type="term" value="C:plasma membrane"/>
    <property type="evidence" value="ECO:0007669"/>
    <property type="project" value="UniProtKB-SubCell"/>
</dbReference>
<evidence type="ECO:0000256" key="2">
    <source>
        <dbReference type="ARBA" id="ARBA00005417"/>
    </source>
</evidence>
<dbReference type="PANTHER" id="PTHR43776">
    <property type="entry name" value="TRANSPORT ATP-BINDING PROTEIN"/>
    <property type="match status" value="1"/>
</dbReference>
<dbReference type="CDD" id="cd03257">
    <property type="entry name" value="ABC_NikE_OppD_transporters"/>
    <property type="match status" value="2"/>
</dbReference>
<dbReference type="Pfam" id="PF00005">
    <property type="entry name" value="ABC_tran"/>
    <property type="match status" value="2"/>
</dbReference>
<comment type="caution">
    <text evidence="7">The sequence shown here is derived from an EMBL/GenBank/DDBJ whole genome shotgun (WGS) entry which is preliminary data.</text>
</comment>
<dbReference type="InterPro" id="IPR003593">
    <property type="entry name" value="AAA+_ATPase"/>
</dbReference>
<feature type="domain" description="ABC transporter" evidence="6">
    <location>
        <begin position="267"/>
        <end position="504"/>
    </location>
</feature>
<accession>A0A7W6R0V6</accession>
<dbReference type="SUPFAM" id="SSF52540">
    <property type="entry name" value="P-loop containing nucleoside triphosphate hydrolases"/>
    <property type="match status" value="2"/>
</dbReference>
<gene>
    <name evidence="7" type="ORF">GGD57_001325</name>
</gene>
<comment type="subcellular location">
    <subcellularLocation>
        <location evidence="1">Cell inner membrane</location>
        <topology evidence="1">Peripheral membrane protein</topology>
    </subcellularLocation>
</comment>
<dbReference type="InterPro" id="IPR050319">
    <property type="entry name" value="ABC_transp_ATP-bind"/>
</dbReference>
<organism evidence="7 8">
    <name type="scientific">Rhizobium esperanzae</name>
    <dbReference type="NCBI Taxonomy" id="1967781"/>
    <lineage>
        <taxon>Bacteria</taxon>
        <taxon>Pseudomonadati</taxon>
        <taxon>Pseudomonadota</taxon>
        <taxon>Alphaproteobacteria</taxon>
        <taxon>Hyphomicrobiales</taxon>
        <taxon>Rhizobiaceae</taxon>
        <taxon>Rhizobium/Agrobacterium group</taxon>
        <taxon>Rhizobium</taxon>
    </lineage>
</organism>
<dbReference type="AlphaFoldDB" id="A0A7W6R0V6"/>
<dbReference type="InterPro" id="IPR017871">
    <property type="entry name" value="ABC_transporter-like_CS"/>
</dbReference>
<protein>
    <submittedName>
        <fullName evidence="7">Peptide/nickel transport system ATP-binding protein</fullName>
    </submittedName>
</protein>
<keyword evidence="3" id="KW-0813">Transport</keyword>
<evidence type="ECO:0000313" key="8">
    <source>
        <dbReference type="Proteomes" id="UP000540909"/>
    </source>
</evidence>
<dbReference type="EMBL" id="JACIFY010000003">
    <property type="protein sequence ID" value="MBB4234769.1"/>
    <property type="molecule type" value="Genomic_DNA"/>
</dbReference>
<evidence type="ECO:0000256" key="4">
    <source>
        <dbReference type="ARBA" id="ARBA00022741"/>
    </source>
</evidence>
<dbReference type="Pfam" id="PF08352">
    <property type="entry name" value="oligo_HPY"/>
    <property type="match status" value="2"/>
</dbReference>
<dbReference type="PROSITE" id="PS00211">
    <property type="entry name" value="ABC_TRANSPORTER_1"/>
    <property type="match status" value="2"/>
</dbReference>
<reference evidence="7 8" key="1">
    <citation type="submission" date="2020-08" db="EMBL/GenBank/DDBJ databases">
        <title>Genomic Encyclopedia of Type Strains, Phase IV (KMG-V): Genome sequencing to study the core and pangenomes of soil and plant-associated prokaryotes.</title>
        <authorList>
            <person name="Whitman W."/>
        </authorList>
    </citation>
    <scope>NUCLEOTIDE SEQUENCE [LARGE SCALE GENOMIC DNA]</scope>
    <source>
        <strain evidence="7 8">SEMIA 4089</strain>
    </source>
</reference>
<evidence type="ECO:0000259" key="6">
    <source>
        <dbReference type="PROSITE" id="PS50893"/>
    </source>
</evidence>
<evidence type="ECO:0000256" key="1">
    <source>
        <dbReference type="ARBA" id="ARBA00004417"/>
    </source>
</evidence>
<comment type="similarity">
    <text evidence="2">Belongs to the ABC transporter superfamily.</text>
</comment>
<dbReference type="SMART" id="SM00382">
    <property type="entry name" value="AAA"/>
    <property type="match status" value="2"/>
</dbReference>
<dbReference type="Gene3D" id="3.40.50.300">
    <property type="entry name" value="P-loop containing nucleotide triphosphate hydrolases"/>
    <property type="match status" value="2"/>
</dbReference>
<dbReference type="InterPro" id="IPR003439">
    <property type="entry name" value="ABC_transporter-like_ATP-bd"/>
</dbReference>
<evidence type="ECO:0000256" key="5">
    <source>
        <dbReference type="ARBA" id="ARBA00022840"/>
    </source>
</evidence>
<dbReference type="PANTHER" id="PTHR43776:SF7">
    <property type="entry name" value="D,D-DIPEPTIDE TRANSPORT ATP-BINDING PROTEIN DDPF-RELATED"/>
    <property type="match status" value="1"/>
</dbReference>
<sequence length="525" mass="56809">MRDTEGRIIVDDASIAVGEGEVLAIIGESGSGKTSLALGLLGFARPGMLISGGEVIIDNEDILSVSQQKLRRYRGSKVSLVPQNPTTSFSPRMRIGDQIAELLSVHGYSAAETPALRRDMLENVGLPADDGFLRRYPFELSGGQLQRVAIGMAFITRPRVIVMDEPTTGLDVSTQQTILNLIRELVQTSKASFVYVTHDLAVVHNIADSVAVMLGGKIIETGTKEQIFTKPATDYTRTLLSTIPHLPDRCNIVEELGASNRVLPAVLKIEDLSVSYGDVRVVHGISFSIDRGECLALVGGSGSGKTTTGRCIAGLHANGHGRMTFQNAALSYGYRNRSRAQLAALQIVFQNPDRSLNPRESIYNAVGRAAKLAGADEGSIDSKVTELLDRVRLPRRVSTLYPAHLSGGERQRVAIARALAMNPHLLICDEITSALDVSVQAAVVDLLMELKRDGLSMLFITHNLPLVSEIAESIIIMKNGMVTERGSTNQVLRSPQDEYTRLLLAAAPRVNATQLASRVGRFPKQ</sequence>
<keyword evidence="4" id="KW-0547">Nucleotide-binding</keyword>
<dbReference type="GO" id="GO:0016887">
    <property type="term" value="F:ATP hydrolysis activity"/>
    <property type="evidence" value="ECO:0007669"/>
    <property type="project" value="InterPro"/>
</dbReference>
<dbReference type="GO" id="GO:0015833">
    <property type="term" value="P:peptide transport"/>
    <property type="evidence" value="ECO:0007669"/>
    <property type="project" value="InterPro"/>
</dbReference>
<dbReference type="InterPro" id="IPR013563">
    <property type="entry name" value="Oligopep_ABC_C"/>
</dbReference>
<dbReference type="Proteomes" id="UP000540909">
    <property type="component" value="Unassembled WGS sequence"/>
</dbReference>
<feature type="domain" description="ABC transporter" evidence="6">
    <location>
        <begin position="1"/>
        <end position="240"/>
    </location>
</feature>
<name>A0A7W6R0V6_9HYPH</name>
<evidence type="ECO:0000313" key="7">
    <source>
        <dbReference type="EMBL" id="MBB4234769.1"/>
    </source>
</evidence>
<dbReference type="GO" id="GO:0055085">
    <property type="term" value="P:transmembrane transport"/>
    <property type="evidence" value="ECO:0007669"/>
    <property type="project" value="UniProtKB-ARBA"/>
</dbReference>
<dbReference type="GO" id="GO:0005524">
    <property type="term" value="F:ATP binding"/>
    <property type="evidence" value="ECO:0007669"/>
    <property type="project" value="UniProtKB-KW"/>
</dbReference>
<dbReference type="InterPro" id="IPR027417">
    <property type="entry name" value="P-loop_NTPase"/>
</dbReference>
<keyword evidence="5 7" id="KW-0067">ATP-binding</keyword>
<evidence type="ECO:0000256" key="3">
    <source>
        <dbReference type="ARBA" id="ARBA00022448"/>
    </source>
</evidence>
<dbReference type="PROSITE" id="PS50893">
    <property type="entry name" value="ABC_TRANSPORTER_2"/>
    <property type="match status" value="2"/>
</dbReference>
<proteinExistence type="inferred from homology"/>